<evidence type="ECO:0000256" key="5">
    <source>
        <dbReference type="ARBA" id="ARBA00022692"/>
    </source>
</evidence>
<keyword evidence="7 8" id="KW-0472">Membrane</keyword>
<keyword evidence="10" id="KW-1185">Reference proteome</keyword>
<sequence>MLKYNKQSKTLDRIETFTLPTTDEIIWFHIENKSFKKSFDTIIEQLTIHPLAQRFMEEFNDLPKVNVYKNEAVISLFSIEENFQPVKLNILVGTNFIITREQDSNLHLLSEIIKHFEENPEDMSHTGYVLYQIIHKVSIEFLHAVDEIADEIQALEKSVFKDPFENKIGKDVYRWKARLHDLRQIIEPQEQVIKSIGQSEFPYINEDSGFYFQDLQHNYSRIVNAFDTFIENMTSIFNLQISLKSDHTNTIMKTLTLVSVIFIPMTFIAGLYGMNFEYMPELKWDYGYLYVLIVIFGLGCGIALYFRKKGWWGKKGKSAQSK</sequence>
<evidence type="ECO:0000256" key="2">
    <source>
        <dbReference type="ARBA" id="ARBA00009765"/>
    </source>
</evidence>
<proteinExistence type="inferred from homology"/>
<dbReference type="InterPro" id="IPR045863">
    <property type="entry name" value="CorA_TM1_TM2"/>
</dbReference>
<evidence type="ECO:0000313" key="10">
    <source>
        <dbReference type="Proteomes" id="UP001165287"/>
    </source>
</evidence>
<dbReference type="Gene3D" id="3.30.460.20">
    <property type="entry name" value="CorA soluble domain-like"/>
    <property type="match status" value="1"/>
</dbReference>
<dbReference type="PANTHER" id="PTHR46494:SF1">
    <property type="entry name" value="CORA FAMILY METAL ION TRANSPORTER (EUROFUNG)"/>
    <property type="match status" value="1"/>
</dbReference>
<evidence type="ECO:0000256" key="8">
    <source>
        <dbReference type="SAM" id="Phobius"/>
    </source>
</evidence>
<evidence type="ECO:0000256" key="4">
    <source>
        <dbReference type="ARBA" id="ARBA00022475"/>
    </source>
</evidence>
<organism evidence="9 10">
    <name type="scientific">Metabacillus rhizolycopersici</name>
    <dbReference type="NCBI Taxonomy" id="2875709"/>
    <lineage>
        <taxon>Bacteria</taxon>
        <taxon>Bacillati</taxon>
        <taxon>Bacillota</taxon>
        <taxon>Bacilli</taxon>
        <taxon>Bacillales</taxon>
        <taxon>Bacillaceae</taxon>
        <taxon>Metabacillus</taxon>
    </lineage>
</organism>
<evidence type="ECO:0000256" key="7">
    <source>
        <dbReference type="ARBA" id="ARBA00023136"/>
    </source>
</evidence>
<feature type="transmembrane region" description="Helical" evidence="8">
    <location>
        <begin position="254"/>
        <end position="274"/>
    </location>
</feature>
<feature type="transmembrane region" description="Helical" evidence="8">
    <location>
        <begin position="286"/>
        <end position="306"/>
    </location>
</feature>
<accession>A0ABS7ULZ9</accession>
<keyword evidence="3" id="KW-0813">Transport</keyword>
<dbReference type="Pfam" id="PF01544">
    <property type="entry name" value="CorA"/>
    <property type="match status" value="1"/>
</dbReference>
<comment type="caution">
    <text evidence="9">The sequence shown here is derived from an EMBL/GenBank/DDBJ whole genome shotgun (WGS) entry which is preliminary data.</text>
</comment>
<dbReference type="PANTHER" id="PTHR46494">
    <property type="entry name" value="CORA FAMILY METAL ION TRANSPORTER (EUROFUNG)"/>
    <property type="match status" value="1"/>
</dbReference>
<dbReference type="SUPFAM" id="SSF144083">
    <property type="entry name" value="Magnesium transport protein CorA, transmembrane region"/>
    <property type="match status" value="1"/>
</dbReference>
<name>A0ABS7ULZ9_9BACI</name>
<dbReference type="SUPFAM" id="SSF143865">
    <property type="entry name" value="CorA soluble domain-like"/>
    <property type="match status" value="1"/>
</dbReference>
<dbReference type="Gene3D" id="1.20.58.340">
    <property type="entry name" value="Magnesium transport protein CorA, transmembrane region"/>
    <property type="match status" value="2"/>
</dbReference>
<keyword evidence="4" id="KW-1003">Cell membrane</keyword>
<evidence type="ECO:0000313" key="9">
    <source>
        <dbReference type="EMBL" id="MBZ5748983.1"/>
    </source>
</evidence>
<keyword evidence="5 8" id="KW-0812">Transmembrane</keyword>
<dbReference type="CDD" id="cd12822">
    <property type="entry name" value="TmCorA-like"/>
    <property type="match status" value="1"/>
</dbReference>
<dbReference type="InterPro" id="IPR002523">
    <property type="entry name" value="MgTranspt_CorA/ZnTranspt_ZntB"/>
</dbReference>
<protein>
    <submittedName>
        <fullName evidence="9">Magnesium transporter CorA family protein</fullName>
    </submittedName>
</protein>
<dbReference type="EMBL" id="JAIQUM010000002">
    <property type="protein sequence ID" value="MBZ5748983.1"/>
    <property type="molecule type" value="Genomic_DNA"/>
</dbReference>
<dbReference type="Proteomes" id="UP001165287">
    <property type="component" value="Unassembled WGS sequence"/>
</dbReference>
<gene>
    <name evidence="9" type="ORF">K9V48_01620</name>
</gene>
<comment type="subcellular location">
    <subcellularLocation>
        <location evidence="1">Cell membrane</location>
        <topology evidence="1">Multi-pass membrane protein</topology>
    </subcellularLocation>
</comment>
<evidence type="ECO:0000256" key="6">
    <source>
        <dbReference type="ARBA" id="ARBA00022989"/>
    </source>
</evidence>
<reference evidence="9" key="1">
    <citation type="submission" date="2024-05" db="EMBL/GenBank/DDBJ databases">
        <title>Metabacillus sp. nov., isolated from the rhizosphere soil of tomato plants.</title>
        <authorList>
            <person name="Ma R."/>
        </authorList>
    </citation>
    <scope>NUCLEOTIDE SEQUENCE</scope>
    <source>
        <strain evidence="9">DBTR6</strain>
    </source>
</reference>
<evidence type="ECO:0000256" key="3">
    <source>
        <dbReference type="ARBA" id="ARBA00022448"/>
    </source>
</evidence>
<dbReference type="RefSeq" id="WP_224136339.1">
    <property type="nucleotide sequence ID" value="NZ_JAIQUM010000002.1"/>
</dbReference>
<comment type="similarity">
    <text evidence="2">Belongs to the CorA metal ion transporter (MIT) (TC 1.A.35) family.</text>
</comment>
<keyword evidence="6 8" id="KW-1133">Transmembrane helix</keyword>
<dbReference type="InterPro" id="IPR045861">
    <property type="entry name" value="CorA_cytoplasmic_dom"/>
</dbReference>
<evidence type="ECO:0000256" key="1">
    <source>
        <dbReference type="ARBA" id="ARBA00004651"/>
    </source>
</evidence>